<dbReference type="PROSITE" id="PS00108">
    <property type="entry name" value="PROTEIN_KINASE_ST"/>
    <property type="match status" value="1"/>
</dbReference>
<evidence type="ECO:0000256" key="3">
    <source>
        <dbReference type="ARBA" id="ARBA00022679"/>
    </source>
</evidence>
<proteinExistence type="inferred from homology"/>
<dbReference type="SMART" id="SM00220">
    <property type="entry name" value="S_TKc"/>
    <property type="match status" value="1"/>
</dbReference>
<keyword evidence="4 9" id="KW-0547">Nucleotide-binding</keyword>
<dbReference type="GO" id="GO:0005524">
    <property type="term" value="F:ATP binding"/>
    <property type="evidence" value="ECO:0007669"/>
    <property type="project" value="UniProtKB-UniRule"/>
</dbReference>
<sequence>MAQYFFDLLYNFTDCMCCFPSTPQLKINNRSFKLLRLLGEGGFSYVYLVQDKSSSELFALKKIRCPFGQESVSQALKEVEAYTLFTGQDNIIHSIDHCVSTESGSKFRADGGDAGSKTVYILLPYYQRGNLQDAINANLVNHTKFPEKRLMMLMLGVANALESMHQYRVKSGASSTRKAKGVRREGEDADGERSMQMKPKRRPSQMHGGDEDEENEPLMDDEVTRSQEGVQDGGLRPYAHRDIKPGNIMIDDDGQSPILMDLGSLAPSPIAITSRSLALAVQDTAAEHSTMPYRAPELFDVKTGSIIDTKVDIWSLGCTFYACLVGKSPFEARSEETGGSLSMCVLGGDWRFPDEKSTATKGKGKAGNADENTSAAGGTTISAPVKELVRKCLQVEPSERPDIGELIQLIKDVIKELPDDDNIAGSSH</sequence>
<dbReference type="InterPro" id="IPR000719">
    <property type="entry name" value="Prot_kinase_dom"/>
</dbReference>
<dbReference type="InterPro" id="IPR008271">
    <property type="entry name" value="Ser/Thr_kinase_AS"/>
</dbReference>
<comment type="similarity">
    <text evidence="10">Belongs to the protein kinase superfamily.</text>
</comment>
<feature type="region of interest" description="Disordered" evidence="11">
    <location>
        <begin position="356"/>
        <end position="379"/>
    </location>
</feature>
<keyword evidence="2 10" id="KW-0723">Serine/threonine-protein kinase</keyword>
<dbReference type="GO" id="GO:0005794">
    <property type="term" value="C:Golgi apparatus"/>
    <property type="evidence" value="ECO:0007669"/>
    <property type="project" value="TreeGrafter"/>
</dbReference>
<dbReference type="InterPro" id="IPR011009">
    <property type="entry name" value="Kinase-like_dom_sf"/>
</dbReference>
<evidence type="ECO:0000256" key="8">
    <source>
        <dbReference type="ARBA" id="ARBA00048679"/>
    </source>
</evidence>
<feature type="domain" description="Protein kinase" evidence="12">
    <location>
        <begin position="32"/>
        <end position="414"/>
    </location>
</feature>
<protein>
    <recommendedName>
        <fullName evidence="1">non-specific serine/threonine protein kinase</fullName>
        <ecNumber evidence="1">2.7.11.1</ecNumber>
    </recommendedName>
</protein>
<dbReference type="AlphaFoldDB" id="A0A1V6T3F5"/>
<gene>
    <name evidence="13" type="ORF">PENSTE_c013G07350</name>
</gene>
<dbReference type="GO" id="GO:0004674">
    <property type="term" value="F:protein serine/threonine kinase activity"/>
    <property type="evidence" value="ECO:0007669"/>
    <property type="project" value="UniProtKB-KW"/>
</dbReference>
<dbReference type="FunFam" id="3.30.200.20:FF:000374">
    <property type="entry name" value="Serine/threonine protein kinase"/>
    <property type="match status" value="1"/>
</dbReference>
<dbReference type="Gene3D" id="1.10.510.10">
    <property type="entry name" value="Transferase(Phosphotransferase) domain 1"/>
    <property type="match status" value="2"/>
</dbReference>
<evidence type="ECO:0000256" key="11">
    <source>
        <dbReference type="SAM" id="MobiDB-lite"/>
    </source>
</evidence>
<evidence type="ECO:0000256" key="9">
    <source>
        <dbReference type="PROSITE-ProRule" id="PRU10141"/>
    </source>
</evidence>
<dbReference type="EC" id="2.7.11.1" evidence="1"/>
<keyword evidence="14" id="KW-1185">Reference proteome</keyword>
<accession>A0A1V6T3F5</accession>
<evidence type="ECO:0000313" key="13">
    <source>
        <dbReference type="EMBL" id="OQE20293.1"/>
    </source>
</evidence>
<dbReference type="OrthoDB" id="248923at2759"/>
<organism evidence="13 14">
    <name type="scientific">Penicillium steckii</name>
    <dbReference type="NCBI Taxonomy" id="303698"/>
    <lineage>
        <taxon>Eukaryota</taxon>
        <taxon>Fungi</taxon>
        <taxon>Dikarya</taxon>
        <taxon>Ascomycota</taxon>
        <taxon>Pezizomycotina</taxon>
        <taxon>Eurotiomycetes</taxon>
        <taxon>Eurotiomycetidae</taxon>
        <taxon>Eurotiales</taxon>
        <taxon>Aspergillaceae</taxon>
        <taxon>Penicillium</taxon>
    </lineage>
</organism>
<dbReference type="Pfam" id="PF00069">
    <property type="entry name" value="Pkinase"/>
    <property type="match status" value="2"/>
</dbReference>
<feature type="compositionally biased region" description="Basic and acidic residues" evidence="11">
    <location>
        <begin position="182"/>
        <end position="195"/>
    </location>
</feature>
<dbReference type="InterPro" id="IPR052239">
    <property type="entry name" value="Ser/Thr-specific_kinases"/>
</dbReference>
<feature type="binding site" evidence="9">
    <location>
        <position position="61"/>
    </location>
    <ligand>
        <name>ATP</name>
        <dbReference type="ChEBI" id="CHEBI:30616"/>
    </ligand>
</feature>
<feature type="compositionally biased region" description="Acidic residues" evidence="11">
    <location>
        <begin position="210"/>
        <end position="221"/>
    </location>
</feature>
<dbReference type="GO" id="GO:0006624">
    <property type="term" value="P:vacuolar protein processing"/>
    <property type="evidence" value="ECO:0007669"/>
    <property type="project" value="TreeGrafter"/>
</dbReference>
<dbReference type="PANTHER" id="PTHR45998">
    <property type="entry name" value="SERINE/THREONINE-PROTEIN KINASE 16"/>
    <property type="match status" value="1"/>
</dbReference>
<evidence type="ECO:0000256" key="4">
    <source>
        <dbReference type="ARBA" id="ARBA00022741"/>
    </source>
</evidence>
<dbReference type="PROSITE" id="PS00107">
    <property type="entry name" value="PROTEIN_KINASE_ATP"/>
    <property type="match status" value="1"/>
</dbReference>
<comment type="catalytic activity">
    <reaction evidence="7">
        <text>L-threonyl-[protein] + ATP = O-phospho-L-threonyl-[protein] + ADP + H(+)</text>
        <dbReference type="Rhea" id="RHEA:46608"/>
        <dbReference type="Rhea" id="RHEA-COMP:11060"/>
        <dbReference type="Rhea" id="RHEA-COMP:11605"/>
        <dbReference type="ChEBI" id="CHEBI:15378"/>
        <dbReference type="ChEBI" id="CHEBI:30013"/>
        <dbReference type="ChEBI" id="CHEBI:30616"/>
        <dbReference type="ChEBI" id="CHEBI:61977"/>
        <dbReference type="ChEBI" id="CHEBI:456216"/>
        <dbReference type="EC" id="2.7.11.1"/>
    </reaction>
</comment>
<dbReference type="STRING" id="303698.A0A1V6T3F5"/>
<dbReference type="PROSITE" id="PS50011">
    <property type="entry name" value="PROTEIN_KINASE_DOM"/>
    <property type="match status" value="1"/>
</dbReference>
<keyword evidence="6 9" id="KW-0067">ATP-binding</keyword>
<dbReference type="FunFam" id="1.10.510.10:FF:000550">
    <property type="entry name" value="Serine/threonine kinase 16"/>
    <property type="match status" value="1"/>
</dbReference>
<evidence type="ECO:0000256" key="5">
    <source>
        <dbReference type="ARBA" id="ARBA00022777"/>
    </source>
</evidence>
<evidence type="ECO:0000256" key="2">
    <source>
        <dbReference type="ARBA" id="ARBA00022527"/>
    </source>
</evidence>
<dbReference type="InterPro" id="IPR017441">
    <property type="entry name" value="Protein_kinase_ATP_BS"/>
</dbReference>
<dbReference type="EMBL" id="MLKD01000013">
    <property type="protein sequence ID" value="OQE20293.1"/>
    <property type="molecule type" value="Genomic_DNA"/>
</dbReference>
<dbReference type="SUPFAM" id="SSF56112">
    <property type="entry name" value="Protein kinase-like (PK-like)"/>
    <property type="match status" value="2"/>
</dbReference>
<feature type="region of interest" description="Disordered" evidence="11">
    <location>
        <begin position="169"/>
        <end position="238"/>
    </location>
</feature>
<evidence type="ECO:0000256" key="7">
    <source>
        <dbReference type="ARBA" id="ARBA00047899"/>
    </source>
</evidence>
<reference evidence="14" key="1">
    <citation type="journal article" date="2017" name="Nat. Microbiol.">
        <title>Global analysis of biosynthetic gene clusters reveals vast potential of secondary metabolite production in Penicillium species.</title>
        <authorList>
            <person name="Nielsen J.C."/>
            <person name="Grijseels S."/>
            <person name="Prigent S."/>
            <person name="Ji B."/>
            <person name="Dainat J."/>
            <person name="Nielsen K.F."/>
            <person name="Frisvad J.C."/>
            <person name="Workman M."/>
            <person name="Nielsen J."/>
        </authorList>
    </citation>
    <scope>NUCLEOTIDE SEQUENCE [LARGE SCALE GENOMIC DNA]</scope>
    <source>
        <strain evidence="14">IBT 24891</strain>
    </source>
</reference>
<keyword evidence="5" id="KW-0418">Kinase</keyword>
<dbReference type="Proteomes" id="UP000191285">
    <property type="component" value="Unassembled WGS sequence"/>
</dbReference>
<dbReference type="PANTHER" id="PTHR45998:SF2">
    <property type="entry name" value="SERINE_THREONINE-PROTEIN KINASE 16"/>
    <property type="match status" value="1"/>
</dbReference>
<evidence type="ECO:0000256" key="10">
    <source>
        <dbReference type="RuleBase" id="RU000304"/>
    </source>
</evidence>
<evidence type="ECO:0000313" key="14">
    <source>
        <dbReference type="Proteomes" id="UP000191285"/>
    </source>
</evidence>
<name>A0A1V6T3F5_9EURO</name>
<dbReference type="GO" id="GO:0032889">
    <property type="term" value="P:regulation of vacuole fusion, non-autophagic"/>
    <property type="evidence" value="ECO:0007669"/>
    <property type="project" value="TreeGrafter"/>
</dbReference>
<feature type="compositionally biased region" description="Polar residues" evidence="11">
    <location>
        <begin position="370"/>
        <end position="379"/>
    </location>
</feature>
<evidence type="ECO:0000256" key="6">
    <source>
        <dbReference type="ARBA" id="ARBA00022840"/>
    </source>
</evidence>
<evidence type="ECO:0000259" key="12">
    <source>
        <dbReference type="PROSITE" id="PS50011"/>
    </source>
</evidence>
<dbReference type="GO" id="GO:0005773">
    <property type="term" value="C:vacuole"/>
    <property type="evidence" value="ECO:0007669"/>
    <property type="project" value="GOC"/>
</dbReference>
<evidence type="ECO:0000256" key="1">
    <source>
        <dbReference type="ARBA" id="ARBA00012513"/>
    </source>
</evidence>
<keyword evidence="3" id="KW-0808">Transferase</keyword>
<dbReference type="FunFam" id="1.10.510.10:FF:000728">
    <property type="entry name" value="Serine/threonine protein kinase, putative"/>
    <property type="match status" value="1"/>
</dbReference>
<comment type="caution">
    <text evidence="13">The sequence shown here is derived from an EMBL/GenBank/DDBJ whole genome shotgun (WGS) entry which is preliminary data.</text>
</comment>
<comment type="catalytic activity">
    <reaction evidence="8">
        <text>L-seryl-[protein] + ATP = O-phospho-L-seryl-[protein] + ADP + H(+)</text>
        <dbReference type="Rhea" id="RHEA:17989"/>
        <dbReference type="Rhea" id="RHEA-COMP:9863"/>
        <dbReference type="Rhea" id="RHEA-COMP:11604"/>
        <dbReference type="ChEBI" id="CHEBI:15378"/>
        <dbReference type="ChEBI" id="CHEBI:29999"/>
        <dbReference type="ChEBI" id="CHEBI:30616"/>
        <dbReference type="ChEBI" id="CHEBI:83421"/>
        <dbReference type="ChEBI" id="CHEBI:456216"/>
        <dbReference type="EC" id="2.7.11.1"/>
    </reaction>
</comment>